<accession>A0A7S2ZU91</accession>
<dbReference type="Pfam" id="PF04707">
    <property type="entry name" value="PRELI"/>
    <property type="match status" value="1"/>
</dbReference>
<dbReference type="PANTHER" id="PTHR11158">
    <property type="entry name" value="MSF1/PX19 RELATED"/>
    <property type="match status" value="1"/>
</dbReference>
<protein>
    <recommendedName>
        <fullName evidence="1">PRELI/MSF1 domain-containing protein</fullName>
    </recommendedName>
</protein>
<reference evidence="2" key="1">
    <citation type="submission" date="2021-01" db="EMBL/GenBank/DDBJ databases">
        <authorList>
            <person name="Corre E."/>
            <person name="Pelletier E."/>
            <person name="Niang G."/>
            <person name="Scheremetjew M."/>
            <person name="Finn R."/>
            <person name="Kale V."/>
            <person name="Holt S."/>
            <person name="Cochrane G."/>
            <person name="Meng A."/>
            <person name="Brown T."/>
            <person name="Cohen L."/>
        </authorList>
    </citation>
    <scope>NUCLEOTIDE SEQUENCE</scope>
    <source>
        <strain evidence="2">CCMP 769</strain>
    </source>
</reference>
<gene>
    <name evidence="2" type="ORF">RMAR00112_LOCUS19727</name>
    <name evidence="3" type="ORF">RMAR00112_LOCUS19728</name>
</gene>
<evidence type="ECO:0000313" key="3">
    <source>
        <dbReference type="EMBL" id="CAE0051728.1"/>
    </source>
</evidence>
<dbReference type="InterPro" id="IPR037365">
    <property type="entry name" value="Slowmo/Ups"/>
</dbReference>
<dbReference type="GO" id="GO:0005758">
    <property type="term" value="C:mitochondrial intermembrane space"/>
    <property type="evidence" value="ECO:0007669"/>
    <property type="project" value="InterPro"/>
</dbReference>
<dbReference type="EMBL" id="HBHW01025428">
    <property type="protein sequence ID" value="CAE0051728.1"/>
    <property type="molecule type" value="Transcribed_RNA"/>
</dbReference>
<feature type="domain" description="PRELI/MSF1" evidence="1">
    <location>
        <begin position="2"/>
        <end position="173"/>
    </location>
</feature>
<sequence length="178" mass="20680">MVKKLFQEYVYQHPWAVVTEATWLKYPNPFCPHVLDVDVISRRVDDSDGFLKTRRLFTATSPIPRGLRWLLNSDVAYAVEDSVVDPVKQRMELNLRSLTFADIVEMKEVSTFEPHPDNSEWTLLKQHWSCEWKVSSAFRSSLEKLSAQRFLSSVANGRLAIKQLCQDIERRESPNHVS</sequence>
<dbReference type="EMBL" id="HBHW01025427">
    <property type="protein sequence ID" value="CAE0051727.1"/>
    <property type="molecule type" value="Transcribed_RNA"/>
</dbReference>
<name>A0A7S2ZU91_9RHOD</name>
<dbReference type="AlphaFoldDB" id="A0A7S2ZU91"/>
<evidence type="ECO:0000259" key="1">
    <source>
        <dbReference type="PROSITE" id="PS50904"/>
    </source>
</evidence>
<proteinExistence type="predicted"/>
<evidence type="ECO:0000313" key="2">
    <source>
        <dbReference type="EMBL" id="CAE0051727.1"/>
    </source>
</evidence>
<dbReference type="InterPro" id="IPR006797">
    <property type="entry name" value="PRELI/MSF1_dom"/>
</dbReference>
<organism evidence="2">
    <name type="scientific">Rhodosorus marinus</name>
    <dbReference type="NCBI Taxonomy" id="101924"/>
    <lineage>
        <taxon>Eukaryota</taxon>
        <taxon>Rhodophyta</taxon>
        <taxon>Stylonematophyceae</taxon>
        <taxon>Stylonematales</taxon>
        <taxon>Stylonemataceae</taxon>
        <taxon>Rhodosorus</taxon>
    </lineage>
</organism>
<dbReference type="PROSITE" id="PS50904">
    <property type="entry name" value="PRELI_MSF1"/>
    <property type="match status" value="1"/>
</dbReference>